<organism evidence="2">
    <name type="scientific">Oryza barthii</name>
    <dbReference type="NCBI Taxonomy" id="65489"/>
    <lineage>
        <taxon>Eukaryota</taxon>
        <taxon>Viridiplantae</taxon>
        <taxon>Streptophyta</taxon>
        <taxon>Embryophyta</taxon>
        <taxon>Tracheophyta</taxon>
        <taxon>Spermatophyta</taxon>
        <taxon>Magnoliopsida</taxon>
        <taxon>Liliopsida</taxon>
        <taxon>Poales</taxon>
        <taxon>Poaceae</taxon>
        <taxon>BOP clade</taxon>
        <taxon>Oryzoideae</taxon>
        <taxon>Oryzeae</taxon>
        <taxon>Oryzinae</taxon>
        <taxon>Oryza</taxon>
    </lineage>
</organism>
<reference evidence="2" key="2">
    <citation type="submission" date="2015-03" db="UniProtKB">
        <authorList>
            <consortium name="EnsemblPlants"/>
        </authorList>
    </citation>
    <scope>IDENTIFICATION</scope>
</reference>
<feature type="compositionally biased region" description="Basic and acidic residues" evidence="1">
    <location>
        <begin position="183"/>
        <end position="197"/>
    </location>
</feature>
<feature type="region of interest" description="Disordered" evidence="1">
    <location>
        <begin position="80"/>
        <end position="146"/>
    </location>
</feature>
<reference evidence="2" key="1">
    <citation type="journal article" date="2009" name="Rice">
        <title>De Novo Next Generation Sequencing of Plant Genomes.</title>
        <authorList>
            <person name="Rounsley S."/>
            <person name="Marri P.R."/>
            <person name="Yu Y."/>
            <person name="He R."/>
            <person name="Sisneros N."/>
            <person name="Goicoechea J.L."/>
            <person name="Lee S.J."/>
            <person name="Angelova A."/>
            <person name="Kudrna D."/>
            <person name="Luo M."/>
            <person name="Affourtit J."/>
            <person name="Desany B."/>
            <person name="Knight J."/>
            <person name="Niazi F."/>
            <person name="Egholm M."/>
            <person name="Wing R.A."/>
        </authorList>
    </citation>
    <scope>NUCLEOTIDE SEQUENCE [LARGE SCALE GENOMIC DNA]</scope>
    <source>
        <strain evidence="2">cv. IRGC 105608</strain>
    </source>
</reference>
<feature type="compositionally biased region" description="Basic and acidic residues" evidence="1">
    <location>
        <begin position="106"/>
        <end position="116"/>
    </location>
</feature>
<dbReference type="EnsemblPlants" id="OBART06G23410.1">
    <property type="protein sequence ID" value="OBART06G23410.1"/>
    <property type="gene ID" value="OBART06G23410"/>
</dbReference>
<evidence type="ECO:0000313" key="2">
    <source>
        <dbReference type="EnsemblPlants" id="OBART06G23410.1"/>
    </source>
</evidence>
<sequence>MAASRTRGSTARCESEVMGFIDMPLEYLDEHEPCGLGGDGDELQHDAERVEPRLTVGGNGDARGDAELSMLSMEALRKESVRKAGERCSERAGGGAEWRRQASVRPAERSGGERAARGLLATTDGARQEREERREVAGDRGGSRGIPRRWRRWRLWRKAVGKAEEVQPAAAAPVEEEEEDEDSDRHVTGVCTQHERGAGGGGGGPEPRRRKR</sequence>
<dbReference type="PaxDb" id="65489-OBART06G23410.1"/>
<feature type="compositionally biased region" description="Basic and acidic residues" evidence="1">
    <location>
        <begin position="126"/>
        <end position="142"/>
    </location>
</feature>
<feature type="compositionally biased region" description="Basic and acidic residues" evidence="1">
    <location>
        <begin position="80"/>
        <end position="90"/>
    </location>
</feature>
<protein>
    <submittedName>
        <fullName evidence="2">Uncharacterized protein</fullName>
    </submittedName>
</protein>
<feature type="region of interest" description="Disordered" evidence="1">
    <location>
        <begin position="161"/>
        <end position="212"/>
    </location>
</feature>
<dbReference type="Proteomes" id="UP000026960">
    <property type="component" value="Chromosome 6"/>
</dbReference>
<keyword evidence="3" id="KW-1185">Reference proteome</keyword>
<dbReference type="Gramene" id="OBART06G23410.1">
    <property type="protein sequence ID" value="OBART06G23410.1"/>
    <property type="gene ID" value="OBART06G23410"/>
</dbReference>
<evidence type="ECO:0000313" key="3">
    <source>
        <dbReference type="Proteomes" id="UP000026960"/>
    </source>
</evidence>
<proteinExistence type="predicted"/>
<evidence type="ECO:0000256" key="1">
    <source>
        <dbReference type="SAM" id="MobiDB-lite"/>
    </source>
</evidence>
<accession>A0A0D3GJG7</accession>
<dbReference type="HOGENOM" id="CLU_1301359_0_0_1"/>
<name>A0A0D3GJG7_9ORYZ</name>
<dbReference type="AlphaFoldDB" id="A0A0D3GJG7"/>